<organism evidence="1 2">
    <name type="scientific">Fusarium oxysporum f. sp. cepae</name>
    <dbReference type="NCBI Taxonomy" id="396571"/>
    <lineage>
        <taxon>Eukaryota</taxon>
        <taxon>Fungi</taxon>
        <taxon>Dikarya</taxon>
        <taxon>Ascomycota</taxon>
        <taxon>Pezizomycotina</taxon>
        <taxon>Sordariomycetes</taxon>
        <taxon>Hypocreomycetidae</taxon>
        <taxon>Hypocreales</taxon>
        <taxon>Nectriaceae</taxon>
        <taxon>Fusarium</taxon>
        <taxon>Fusarium oxysporum species complex</taxon>
    </lineage>
</organism>
<dbReference type="Proteomes" id="UP000270866">
    <property type="component" value="Chromosome 7"/>
</dbReference>
<reference evidence="1 2" key="1">
    <citation type="journal article" date="2018" name="Sci. Rep.">
        <title>Characterisation of pathogen-specific regions and novel effector candidates in Fusarium oxysporum f. sp. cepae.</title>
        <authorList>
            <person name="Armitage A.D."/>
            <person name="Taylor A."/>
            <person name="Sobczyk M.K."/>
            <person name="Baxter L."/>
            <person name="Greenfield B.P."/>
            <person name="Bates H.J."/>
            <person name="Wilson F."/>
            <person name="Jackson A.C."/>
            <person name="Ott S."/>
            <person name="Harrison R.J."/>
            <person name="Clarkson J.P."/>
        </authorList>
    </citation>
    <scope>NUCLEOTIDE SEQUENCE [LARGE SCALE GENOMIC DNA]</scope>
    <source>
        <strain evidence="1 2">FoC_Fus2</strain>
    </source>
</reference>
<sequence length="43" mass="4505">MSGAEAALLGVGILCNAMQILTFAKDSIHVYRNICDGRAPGLN</sequence>
<protein>
    <submittedName>
        <fullName evidence="1">Uncharacterized protein</fullName>
    </submittedName>
</protein>
<dbReference type="AlphaFoldDB" id="A0A3L6NR40"/>
<dbReference type="EMBL" id="MRCU01000004">
    <property type="protein sequence ID" value="RKK20579.1"/>
    <property type="molecule type" value="Genomic_DNA"/>
</dbReference>
<comment type="caution">
    <text evidence="1">The sequence shown here is derived from an EMBL/GenBank/DDBJ whole genome shotgun (WGS) entry which is preliminary data.</text>
</comment>
<evidence type="ECO:0000313" key="1">
    <source>
        <dbReference type="EMBL" id="RKK20579.1"/>
    </source>
</evidence>
<accession>A0A3L6NR40</accession>
<gene>
    <name evidence="1" type="ORF">BFJ65_g7278</name>
</gene>
<name>A0A3L6NR40_FUSOX</name>
<evidence type="ECO:0000313" key="2">
    <source>
        <dbReference type="Proteomes" id="UP000270866"/>
    </source>
</evidence>
<proteinExistence type="predicted"/>